<feature type="compositionally biased region" description="Basic and acidic residues" evidence="7">
    <location>
        <begin position="241"/>
        <end position="277"/>
    </location>
</feature>
<dbReference type="InterPro" id="IPR007276">
    <property type="entry name" value="Nop14"/>
</dbReference>
<proteinExistence type="inferred from homology"/>
<dbReference type="PANTHER" id="PTHR23183:SF0">
    <property type="entry name" value="NUCLEOLAR PROTEIN 14"/>
    <property type="match status" value="1"/>
</dbReference>
<comment type="subcellular location">
    <subcellularLocation>
        <location evidence="1">Nucleus</location>
        <location evidence="1">Nucleolus</location>
    </subcellularLocation>
</comment>
<gene>
    <name evidence="8" type="ORF">AND_003097</name>
</gene>
<organism evidence="8">
    <name type="scientific">Anopheles darlingi</name>
    <name type="common">Mosquito</name>
    <dbReference type="NCBI Taxonomy" id="43151"/>
    <lineage>
        <taxon>Eukaryota</taxon>
        <taxon>Metazoa</taxon>
        <taxon>Ecdysozoa</taxon>
        <taxon>Arthropoda</taxon>
        <taxon>Hexapoda</taxon>
        <taxon>Insecta</taxon>
        <taxon>Pterygota</taxon>
        <taxon>Neoptera</taxon>
        <taxon>Endopterygota</taxon>
        <taxon>Diptera</taxon>
        <taxon>Nematocera</taxon>
        <taxon>Culicoidea</taxon>
        <taxon>Culicidae</taxon>
        <taxon>Anophelinae</taxon>
        <taxon>Anopheles</taxon>
    </lineage>
</organism>
<reference evidence="9" key="4">
    <citation type="submission" date="2015-06" db="UniProtKB">
        <authorList>
            <consortium name="EnsemblMetazoa"/>
        </authorList>
    </citation>
    <scope>IDENTIFICATION</scope>
</reference>
<dbReference type="GO" id="GO:0030692">
    <property type="term" value="C:Noc4p-Nop14p complex"/>
    <property type="evidence" value="ECO:0007669"/>
    <property type="project" value="TreeGrafter"/>
</dbReference>
<feature type="compositionally biased region" description="Basic residues" evidence="7">
    <location>
        <begin position="1"/>
        <end position="10"/>
    </location>
</feature>
<evidence type="ECO:0000256" key="4">
    <source>
        <dbReference type="ARBA" id="ARBA00022552"/>
    </source>
</evidence>
<dbReference type="Pfam" id="PF04147">
    <property type="entry name" value="Nop14"/>
    <property type="match status" value="1"/>
</dbReference>
<evidence type="ECO:0000313" key="10">
    <source>
        <dbReference type="Proteomes" id="UP000000673"/>
    </source>
</evidence>
<dbReference type="EnsemblMetazoa" id="ADAC003097-RA">
    <property type="protein sequence ID" value="ADAC003097-PA"/>
    <property type="gene ID" value="ADAC003097"/>
</dbReference>
<dbReference type="Proteomes" id="UP000000673">
    <property type="component" value="Unassembled WGS sequence"/>
</dbReference>
<feature type="compositionally biased region" description="Basic and acidic residues" evidence="7">
    <location>
        <begin position="836"/>
        <end position="846"/>
    </location>
</feature>
<dbReference type="EMBL" id="ADMH02000758">
    <property type="protein sequence ID" value="ETN65140.1"/>
    <property type="molecule type" value="Genomic_DNA"/>
</dbReference>
<keyword evidence="10" id="KW-1185">Reference proteome</keyword>
<evidence type="ECO:0000256" key="7">
    <source>
        <dbReference type="SAM" id="MobiDB-lite"/>
    </source>
</evidence>
<feature type="region of interest" description="Disordered" evidence="7">
    <location>
        <begin position="147"/>
        <end position="172"/>
    </location>
</feature>
<feature type="compositionally biased region" description="Basic and acidic residues" evidence="7">
    <location>
        <begin position="393"/>
        <end position="402"/>
    </location>
</feature>
<dbReference type="FunCoup" id="W5JQG1">
    <property type="interactions" value="1658"/>
</dbReference>
<keyword evidence="3" id="KW-0690">Ribosome biogenesis</keyword>
<feature type="region of interest" description="Disordered" evidence="7">
    <location>
        <begin position="1"/>
        <end position="29"/>
    </location>
</feature>
<dbReference type="OMA" id="KSCWPSL"/>
<feature type="compositionally biased region" description="Acidic residues" evidence="7">
    <location>
        <begin position="303"/>
        <end position="318"/>
    </location>
</feature>
<sequence>MKSKSKRNKKVSSEKVLQKKVGQGVRKPNPFETHVLKSKFTVLNRDPAVGHSIRDTVKPGAIRARAIEKRKQTLGKEFATLHKANRFVDARKDGKNNRPQSNASRRKEMYNLNLTHRGQTLAELERFDDPVDNDDDEDEEDGLLDESFTNAAHFGGGSDEEGEDGGGRKDRKTVIEEMIANSKRQKVEKQRENDEVYEMMQKLDSSLKALMPQVGEHLRKDSDKPKLDDYDRMMREMIFERRGAPAEKLKSEEQARTEKQKRETLERERLERMKSETAEGSNTAKSHRSADALDDGAYLADDVNGDEAQDNDEDDDGALEPQYDARNLSKEATDDDGDEADGDQSSDDSEEENDGSSSEEEDNLSDLQNGQSSESEEEEEEVVPIPPAVPSAKKQEITKDRKTVPEPAKINYDIPAFLEFPKEYDTFAELLTNRDIGYQAALVAKLVEKCNQNHPTSKANRRLLFVYLLQLITDRFSSPGAGAGSIENDFKALHSLTPFLYDLAQKDPHETGPLFVEVIQEKQSEYRKNPRRFPALSTLAIVKLVPLLYSASDVRHSVVTPVLVFVSEMLTRCNVRTRRDLTHGLFLVTIVLECVEQSKRFLPAVHCFLTNILILAYPKDAQPVAKVNTFKLAPHSLALPSSSGNSDRNAESKLLAEDFQQTELTDDYKIRLVAATLGMISAVCKQLDQSEAIQTIAAGFKRHLEVLSKTPSLPVFVKKILKELLSKLTEQTKRPLKYLVAAEKKPKPLRMLEPKIETVYDDIRRRPKTAESLREQRKKMQQKIKRASRSAAREIRLDNEYISKLQMKRRLESDRERKEKVRRIFSDATSQQGELKSLDRKAKYRK</sequence>
<evidence type="ECO:0000256" key="5">
    <source>
        <dbReference type="ARBA" id="ARBA00023242"/>
    </source>
</evidence>
<keyword evidence="5" id="KW-0539">Nucleus</keyword>
<evidence type="ECO:0000256" key="6">
    <source>
        <dbReference type="ARBA" id="ARBA00024695"/>
    </source>
</evidence>
<evidence type="ECO:0000313" key="8">
    <source>
        <dbReference type="EMBL" id="ETN65140.1"/>
    </source>
</evidence>
<comment type="similarity">
    <text evidence="2">Belongs to the NOP14 family.</text>
</comment>
<evidence type="ECO:0000256" key="2">
    <source>
        <dbReference type="ARBA" id="ARBA00007466"/>
    </source>
</evidence>
<reference evidence="8" key="2">
    <citation type="submission" date="2010-05" db="EMBL/GenBank/DDBJ databases">
        <authorList>
            <person name="Almeida L.G."/>
            <person name="Nicolas M.F."/>
            <person name="Souza R.C."/>
            <person name="Vasconcelos A.T.R."/>
        </authorList>
    </citation>
    <scope>NUCLEOTIDE SEQUENCE</scope>
</reference>
<reference evidence="8 10" key="1">
    <citation type="journal article" date="2010" name="BMC Genomics">
        <title>Combination of measures distinguishes pre-miRNAs from other stem-loops in the genome of the newly sequenced Anopheles darlingi.</title>
        <authorList>
            <person name="Mendes N.D."/>
            <person name="Freitas A.T."/>
            <person name="Vasconcelos A.T."/>
            <person name="Sagot M.F."/>
        </authorList>
    </citation>
    <scope>NUCLEOTIDE SEQUENCE</scope>
</reference>
<dbReference type="VEuPathDB" id="VectorBase:ADAR2_012147"/>
<dbReference type="VEuPathDB" id="VectorBase:ADAC003097"/>
<feature type="compositionally biased region" description="Acidic residues" evidence="7">
    <location>
        <begin position="333"/>
        <end position="364"/>
    </location>
</feature>
<accession>W5JQG1</accession>
<keyword evidence="4" id="KW-0698">rRNA processing</keyword>
<name>W5JQG1_ANODA</name>
<dbReference type="AlphaFoldDB" id="W5JQG1"/>
<dbReference type="GO" id="GO:0032040">
    <property type="term" value="C:small-subunit processome"/>
    <property type="evidence" value="ECO:0007669"/>
    <property type="project" value="InterPro"/>
</dbReference>
<protein>
    <submittedName>
        <fullName evidence="8">Nop14</fullName>
    </submittedName>
</protein>
<evidence type="ECO:0000256" key="1">
    <source>
        <dbReference type="ARBA" id="ARBA00004604"/>
    </source>
</evidence>
<dbReference type="eggNOG" id="KOG2147">
    <property type="taxonomic scope" value="Eukaryota"/>
</dbReference>
<reference evidence="8" key="3">
    <citation type="journal article" date="2013" name="Nucleic Acids Res.">
        <title>The genome of Anopheles darlingi, the main neotropical malaria vector.</title>
        <authorList>
            <person name="Marinotti O."/>
            <person name="Cerqueira G.C."/>
            <person name="de Almeida L.G."/>
            <person name="Ferro M.I."/>
            <person name="Loreto E.L."/>
            <person name="Zaha A."/>
            <person name="Teixeira S.M."/>
            <person name="Wespiser A.R."/>
            <person name="Almeida E Silva A."/>
            <person name="Schlindwein A.D."/>
            <person name="Pacheco A.C."/>
            <person name="Silva A.L."/>
            <person name="Graveley B.R."/>
            <person name="Walenz B.P."/>
            <person name="Lima Bde A."/>
            <person name="Ribeiro C.A."/>
            <person name="Nunes-Silva C.G."/>
            <person name="de Carvalho C.R."/>
            <person name="Soares C.M."/>
            <person name="de Menezes C.B."/>
            <person name="Matiolli C."/>
            <person name="Caffrey D."/>
            <person name="Araujo D.A."/>
            <person name="de Oliveira D.M."/>
            <person name="Golenbock D."/>
            <person name="Grisard E.C."/>
            <person name="Fantinatti-Garboggini F."/>
            <person name="de Carvalho F.M."/>
            <person name="Barcellos F.G."/>
            <person name="Prosdocimi F."/>
            <person name="May G."/>
            <person name="Azevedo Junior G.M."/>
            <person name="Guimaraes G.M."/>
            <person name="Goldman G.H."/>
            <person name="Padilha I.Q."/>
            <person name="Batista Jda S."/>
            <person name="Ferro J.A."/>
            <person name="Ribeiro J.M."/>
            <person name="Fietto J.L."/>
            <person name="Dabbas K.M."/>
            <person name="Cerdeira L."/>
            <person name="Agnez-Lima L.F."/>
            <person name="Brocchi M."/>
            <person name="de Carvalho M.O."/>
            <person name="Teixeira Mde M."/>
            <person name="Diniz Maia Mde M."/>
            <person name="Goldman M.H."/>
            <person name="Cruz Schneider M.P."/>
            <person name="Felipe M.S."/>
            <person name="Hungria M."/>
            <person name="Nicolas M.F."/>
            <person name="Pereira M."/>
            <person name="Montes M.A."/>
            <person name="Cantao M.E."/>
            <person name="Vincentz M."/>
            <person name="Rafael M.S."/>
            <person name="Silverman N."/>
            <person name="Stoco P.H."/>
            <person name="Souza R.C."/>
            <person name="Vicentini R."/>
            <person name="Gazzinelli R.T."/>
            <person name="Neves Rde O."/>
            <person name="Silva R."/>
            <person name="Astolfi-Filho S."/>
            <person name="Maciel T.E."/>
            <person name="Urmenyi T.P."/>
            <person name="Tadei W.P."/>
            <person name="Camargo E.P."/>
            <person name="de Vasconcelos A.T."/>
        </authorList>
    </citation>
    <scope>NUCLEOTIDE SEQUENCE</scope>
</reference>
<feature type="region of interest" description="Disordered" evidence="7">
    <location>
        <begin position="241"/>
        <end position="402"/>
    </location>
</feature>
<dbReference type="STRING" id="43151.W5JQG1"/>
<comment type="function">
    <text evidence="6">Involved in nucleolar processing of pre-18S ribosomal RNA. Has a role in the nuclear export of 40S pre-ribosomal subunit to the cytoplasm.</text>
</comment>
<dbReference type="PANTHER" id="PTHR23183">
    <property type="entry name" value="NOP14"/>
    <property type="match status" value="1"/>
</dbReference>
<feature type="compositionally biased region" description="Basic and acidic residues" evidence="7">
    <location>
        <begin position="809"/>
        <end position="825"/>
    </location>
</feature>
<dbReference type="GO" id="GO:0030490">
    <property type="term" value="P:maturation of SSU-rRNA"/>
    <property type="evidence" value="ECO:0007669"/>
    <property type="project" value="TreeGrafter"/>
</dbReference>
<evidence type="ECO:0000256" key="3">
    <source>
        <dbReference type="ARBA" id="ARBA00022517"/>
    </source>
</evidence>
<feature type="region of interest" description="Disordered" evidence="7">
    <location>
        <begin position="809"/>
        <end position="846"/>
    </location>
</feature>
<dbReference type="HOGENOM" id="CLU_008874_1_0_1"/>
<evidence type="ECO:0000313" key="9">
    <source>
        <dbReference type="EnsemblMetazoa" id="ADAC003097-PA"/>
    </source>
</evidence>